<dbReference type="PANTHER" id="PTHR15496">
    <property type="entry name" value="GENERAL TRANSCRIPTION FACTOR 3C POLYPEPTIDE 4 FAMILY"/>
    <property type="match status" value="1"/>
</dbReference>
<evidence type="ECO:0000259" key="2">
    <source>
        <dbReference type="Pfam" id="PF12660"/>
    </source>
</evidence>
<protein>
    <recommendedName>
        <fullName evidence="5">Transcription factor IIIC putative zinc-finger domain-containing protein</fullName>
    </recommendedName>
</protein>
<dbReference type="EMBL" id="KL198046">
    <property type="protein sequence ID" value="KDQ13011.1"/>
    <property type="molecule type" value="Genomic_DNA"/>
</dbReference>
<sequence>MDPEKTLQTYTALTVLTAGNPSSRTLQWSEDGQLLLMTWHAVYILTPDLGITFDLGSTICARPETGHNDTAEPLKWFRTLVELQRALAHPWAAQSLAYSTVAFGAADLAWRSASWSPTNLTPAAGCVLAALNSNMEVSIWAPVKNHLKGQWKQLQDITELMKNLPHPTLTPGPESITAQVLNSQTMSLEWSKQVDLDTSSAVGVDGSLLALGTRGGCVVLMRFDGIESMHHVETVHVAERWITDLCWTNWTVVTEGQYSTMLACAIDDGSIVIISISQELCVSEGTTEDIAHNVNMEIKMDMDPSTGDGKTITSIKWIEIERIDEPILVWTKPGTLHRWSSNPTIDPGVCVLPHPSSRSLPLLSPPCGMEYIPKYDALMLCASEGSFHVVHGISSELTLQGDNLTLSAESLNRVARSAFSSVEGRSLTKRDVVRMCGMTTCDSTGAVAWVHELTQPEEFAFKADAKHKSTLVVRRLWDDYSADSDGVLADVETILGAFKRGRAYSTNPSPLRGVLFRLRHPQLLSLIRDRLLDLLKPLTLTFGDDRTVPELPRTNSTSASRKWKLKEATARDLSTSEAFYTCQVKSVLASFCSKVVESGEANSFTQLAFSHERSIHHIRLHSLLLQIETLSEYLDAPDKRFACYLLTSFLLAMPPDNLRLRVTDTLMLLGPSFGAENVYAVPCPACKEALTMQNLETATCARGHTWGRCSVTFLVLATPVVRTCIGCRRKALLPLGSGAPIAMADSWVAQALLEAARRCLYCGNRFVQVL</sequence>
<dbReference type="SUPFAM" id="SSF50978">
    <property type="entry name" value="WD40 repeat-like"/>
    <property type="match status" value="1"/>
</dbReference>
<evidence type="ECO:0000313" key="4">
    <source>
        <dbReference type="Proteomes" id="UP000027195"/>
    </source>
</evidence>
<dbReference type="InterPro" id="IPR044230">
    <property type="entry name" value="GTF3C4"/>
</dbReference>
<dbReference type="GO" id="GO:0004402">
    <property type="term" value="F:histone acetyltransferase activity"/>
    <property type="evidence" value="ECO:0007669"/>
    <property type="project" value="InterPro"/>
</dbReference>
<dbReference type="InterPro" id="IPR015943">
    <property type="entry name" value="WD40/YVTN_repeat-like_dom_sf"/>
</dbReference>
<accession>A0A067MN58</accession>
<dbReference type="STRING" id="930990.A0A067MN58"/>
<proteinExistence type="predicted"/>
<dbReference type="InParanoid" id="A0A067MN58"/>
<dbReference type="GO" id="GO:0000127">
    <property type="term" value="C:transcription factor TFIIIC complex"/>
    <property type="evidence" value="ECO:0007669"/>
    <property type="project" value="InterPro"/>
</dbReference>
<dbReference type="Proteomes" id="UP000027195">
    <property type="component" value="Unassembled WGS sequence"/>
</dbReference>
<organism evidence="3 4">
    <name type="scientific">Botryobasidium botryosum (strain FD-172 SS1)</name>
    <dbReference type="NCBI Taxonomy" id="930990"/>
    <lineage>
        <taxon>Eukaryota</taxon>
        <taxon>Fungi</taxon>
        <taxon>Dikarya</taxon>
        <taxon>Basidiomycota</taxon>
        <taxon>Agaricomycotina</taxon>
        <taxon>Agaricomycetes</taxon>
        <taxon>Cantharellales</taxon>
        <taxon>Botryobasidiaceae</taxon>
        <taxon>Botryobasidium</taxon>
    </lineage>
</organism>
<feature type="domain" description="Transcription factor IIIC 90kDa subunit N-terminal" evidence="1">
    <location>
        <begin position="28"/>
        <end position="331"/>
    </location>
</feature>
<dbReference type="Pfam" id="PF12657">
    <property type="entry name" value="TFIIIC_delta"/>
    <property type="match status" value="1"/>
</dbReference>
<dbReference type="OrthoDB" id="421374at2759"/>
<evidence type="ECO:0000259" key="1">
    <source>
        <dbReference type="Pfam" id="PF12657"/>
    </source>
</evidence>
<dbReference type="FunCoup" id="A0A067MN58">
    <property type="interactions" value="3"/>
</dbReference>
<dbReference type="Pfam" id="PF12660">
    <property type="entry name" value="zf-TFIIIC"/>
    <property type="match status" value="1"/>
</dbReference>
<dbReference type="InterPro" id="IPR024761">
    <property type="entry name" value="TFIIIC_delta_N"/>
</dbReference>
<dbReference type="InterPro" id="IPR036322">
    <property type="entry name" value="WD40_repeat_dom_sf"/>
</dbReference>
<dbReference type="HOGENOM" id="CLU_008513_0_0_1"/>
<dbReference type="Gene3D" id="2.130.10.10">
    <property type="entry name" value="YVTN repeat-like/Quinoprotein amine dehydrogenase"/>
    <property type="match status" value="1"/>
</dbReference>
<dbReference type="PANTHER" id="PTHR15496:SF2">
    <property type="entry name" value="GENERAL TRANSCRIPTION FACTOR 3C POLYPEPTIDE 4"/>
    <property type="match status" value="1"/>
</dbReference>
<dbReference type="AlphaFoldDB" id="A0A067MN58"/>
<dbReference type="GO" id="GO:0006384">
    <property type="term" value="P:transcription initiation at RNA polymerase III promoter"/>
    <property type="evidence" value="ECO:0007669"/>
    <property type="project" value="InterPro"/>
</dbReference>
<reference evidence="4" key="1">
    <citation type="journal article" date="2014" name="Proc. Natl. Acad. Sci. U.S.A.">
        <title>Extensive sampling of basidiomycete genomes demonstrates inadequacy of the white-rot/brown-rot paradigm for wood decay fungi.</title>
        <authorList>
            <person name="Riley R."/>
            <person name="Salamov A.A."/>
            <person name="Brown D.W."/>
            <person name="Nagy L.G."/>
            <person name="Floudas D."/>
            <person name="Held B.W."/>
            <person name="Levasseur A."/>
            <person name="Lombard V."/>
            <person name="Morin E."/>
            <person name="Otillar R."/>
            <person name="Lindquist E.A."/>
            <person name="Sun H."/>
            <person name="LaButti K.M."/>
            <person name="Schmutz J."/>
            <person name="Jabbour D."/>
            <person name="Luo H."/>
            <person name="Baker S.E."/>
            <person name="Pisabarro A.G."/>
            <person name="Walton J.D."/>
            <person name="Blanchette R.A."/>
            <person name="Henrissat B."/>
            <person name="Martin F."/>
            <person name="Cullen D."/>
            <person name="Hibbett D.S."/>
            <person name="Grigoriev I.V."/>
        </authorList>
    </citation>
    <scope>NUCLEOTIDE SEQUENCE [LARGE SCALE GENOMIC DNA]</scope>
    <source>
        <strain evidence="4">FD-172 SS1</strain>
    </source>
</reference>
<name>A0A067MN58_BOTB1</name>
<evidence type="ECO:0000313" key="3">
    <source>
        <dbReference type="EMBL" id="KDQ13011.1"/>
    </source>
</evidence>
<keyword evidence="4" id="KW-1185">Reference proteome</keyword>
<evidence type="ECO:0008006" key="5">
    <source>
        <dbReference type="Google" id="ProtNLM"/>
    </source>
</evidence>
<feature type="domain" description="Transcription factor IIIC putative zinc-finger" evidence="2">
    <location>
        <begin position="682"/>
        <end position="766"/>
    </location>
</feature>
<gene>
    <name evidence="3" type="ORF">BOTBODRAFT_56326</name>
</gene>
<dbReference type="InterPro" id="IPR024764">
    <property type="entry name" value="TFIIIC_Znf"/>
</dbReference>